<evidence type="ECO:0000313" key="3">
    <source>
        <dbReference type="Proteomes" id="UP001382455"/>
    </source>
</evidence>
<comment type="caution">
    <text evidence="2">The sequence shown here is derived from an EMBL/GenBank/DDBJ whole genome shotgun (WGS) entry which is preliminary data.</text>
</comment>
<evidence type="ECO:0000313" key="2">
    <source>
        <dbReference type="EMBL" id="MEI4550252.1"/>
    </source>
</evidence>
<dbReference type="PROSITE" id="PS51257">
    <property type="entry name" value="PROKAR_LIPOPROTEIN"/>
    <property type="match status" value="1"/>
</dbReference>
<sequence length="177" mass="19183">MKKLTVLASFAAMTLLTACGDKQQTNAEAVAKAPTANQALADYKEGAKTLVTMIKEAKPDTEIAVKSAELVAGSKTIITQFINKHPKCTEYLTALNNAAHIIPTLPLEEIESGYHEDGKLPKFDDPNCYHAKDLLVHPATVQAMATMGITTAEMRESAEMEIIEVIAHFSQVEKALN</sequence>
<organism evidence="2 3">
    <name type="scientific">Pseudoalteromonas spongiae</name>
    <dbReference type="NCBI Taxonomy" id="298657"/>
    <lineage>
        <taxon>Bacteria</taxon>
        <taxon>Pseudomonadati</taxon>
        <taxon>Pseudomonadota</taxon>
        <taxon>Gammaproteobacteria</taxon>
        <taxon>Alteromonadales</taxon>
        <taxon>Pseudoalteromonadaceae</taxon>
        <taxon>Pseudoalteromonas</taxon>
    </lineage>
</organism>
<accession>A0ABU8ETL2</accession>
<dbReference type="Proteomes" id="UP001382455">
    <property type="component" value="Unassembled WGS sequence"/>
</dbReference>
<feature type="signal peptide" evidence="1">
    <location>
        <begin position="1"/>
        <end position="18"/>
    </location>
</feature>
<dbReference type="RefSeq" id="WP_336435513.1">
    <property type="nucleotide sequence ID" value="NZ_JBAWKS010000001.1"/>
</dbReference>
<gene>
    <name evidence="2" type="ORF">WAE96_11300</name>
</gene>
<reference evidence="2 3" key="1">
    <citation type="submission" date="2023-12" db="EMBL/GenBank/DDBJ databases">
        <title>Friends and Foes: Symbiotic and Algicidal bacterial influence on Karenia brevis blooms.</title>
        <authorList>
            <person name="Fei C."/>
            <person name="Mohamed A.R."/>
            <person name="Booker A."/>
            <person name="Arshad M."/>
            <person name="Klass S."/>
            <person name="Ahn S."/>
            <person name="Gilbert P.M."/>
            <person name="Heil C.A."/>
            <person name="Martinez J.M."/>
            <person name="Amin S.A."/>
        </authorList>
    </citation>
    <scope>NUCLEOTIDE SEQUENCE [LARGE SCALE GENOMIC DNA]</scope>
    <source>
        <strain evidence="2 3">CE15</strain>
    </source>
</reference>
<protein>
    <submittedName>
        <fullName evidence="2">Uncharacterized protein</fullName>
    </submittedName>
</protein>
<evidence type="ECO:0000256" key="1">
    <source>
        <dbReference type="SAM" id="SignalP"/>
    </source>
</evidence>
<name>A0ABU8ETL2_9GAMM</name>
<keyword evidence="1" id="KW-0732">Signal</keyword>
<feature type="chain" id="PRO_5045687707" evidence="1">
    <location>
        <begin position="19"/>
        <end position="177"/>
    </location>
</feature>
<keyword evidence="3" id="KW-1185">Reference proteome</keyword>
<dbReference type="EMBL" id="JBAWKS010000001">
    <property type="protein sequence ID" value="MEI4550252.1"/>
    <property type="molecule type" value="Genomic_DNA"/>
</dbReference>
<proteinExistence type="predicted"/>